<accession>C5DGE1</accession>
<dbReference type="PANTHER" id="PTHR43570:SF16">
    <property type="entry name" value="ALDEHYDE DEHYDROGENASE TYPE III, ISOFORM Q"/>
    <property type="match status" value="1"/>
</dbReference>
<keyword evidence="9" id="KW-1185">Reference proteome</keyword>
<dbReference type="InterPro" id="IPR016160">
    <property type="entry name" value="Ald_DH_CS_CYS"/>
</dbReference>
<dbReference type="InterPro" id="IPR012394">
    <property type="entry name" value="Aldehyde_DH_NAD(P)"/>
</dbReference>
<dbReference type="FunCoup" id="C5DGE1">
    <property type="interactions" value="517"/>
</dbReference>
<dbReference type="STRING" id="559295.C5DGE1"/>
<feature type="active site" evidence="4 5">
    <location>
        <position position="229"/>
    </location>
</feature>
<dbReference type="InterPro" id="IPR016163">
    <property type="entry name" value="Ald_DH_C"/>
</dbReference>
<dbReference type="InterPro" id="IPR016162">
    <property type="entry name" value="Ald_DH_N"/>
</dbReference>
<reference evidence="8 9" key="1">
    <citation type="journal article" date="2009" name="Genome Res.">
        <title>Comparative genomics of protoploid Saccharomycetaceae.</title>
        <authorList>
            <consortium name="The Genolevures Consortium"/>
            <person name="Souciet J.-L."/>
            <person name="Dujon B."/>
            <person name="Gaillardin C."/>
            <person name="Johnston M."/>
            <person name="Baret P.V."/>
            <person name="Cliften P."/>
            <person name="Sherman D.J."/>
            <person name="Weissenbach J."/>
            <person name="Westhof E."/>
            <person name="Wincker P."/>
            <person name="Jubin C."/>
            <person name="Poulain J."/>
            <person name="Barbe V."/>
            <person name="Segurens B."/>
            <person name="Artiguenave F."/>
            <person name="Anthouard V."/>
            <person name="Vacherie B."/>
            <person name="Val M.-E."/>
            <person name="Fulton R.S."/>
            <person name="Minx P."/>
            <person name="Wilson R."/>
            <person name="Durrens P."/>
            <person name="Jean G."/>
            <person name="Marck C."/>
            <person name="Martin T."/>
            <person name="Nikolski M."/>
            <person name="Rolland T."/>
            <person name="Seret M.-L."/>
            <person name="Casaregola S."/>
            <person name="Despons L."/>
            <person name="Fairhead C."/>
            <person name="Fischer G."/>
            <person name="Lafontaine I."/>
            <person name="Leh V."/>
            <person name="Lemaire M."/>
            <person name="de Montigny J."/>
            <person name="Neuveglise C."/>
            <person name="Thierry A."/>
            <person name="Blanc-Lenfle I."/>
            <person name="Bleykasten C."/>
            <person name="Diffels J."/>
            <person name="Fritsch E."/>
            <person name="Frangeul L."/>
            <person name="Goeffon A."/>
            <person name="Jauniaux N."/>
            <person name="Kachouri-Lafond R."/>
            <person name="Payen C."/>
            <person name="Potier S."/>
            <person name="Pribylova L."/>
            <person name="Ozanne C."/>
            <person name="Richard G.-F."/>
            <person name="Sacerdot C."/>
            <person name="Straub M.-L."/>
            <person name="Talla E."/>
        </authorList>
    </citation>
    <scope>NUCLEOTIDE SEQUENCE [LARGE SCALE GENOMIC DNA]</scope>
    <source>
        <strain evidence="9">ATCC 56472 / CBS 6340 / NRRL Y-8284</strain>
    </source>
</reference>
<proteinExistence type="inferred from homology"/>
<dbReference type="GO" id="GO:0004029">
    <property type="term" value="F:aldehyde dehydrogenase (NAD+) activity"/>
    <property type="evidence" value="ECO:0007669"/>
    <property type="project" value="TreeGrafter"/>
</dbReference>
<dbReference type="Gene3D" id="3.40.605.10">
    <property type="entry name" value="Aldehyde Dehydrogenase, Chain A, domain 1"/>
    <property type="match status" value="1"/>
</dbReference>
<dbReference type="AlphaFoldDB" id="C5DGE1"/>
<dbReference type="OMA" id="AVHLTNQ"/>
<evidence type="ECO:0000256" key="4">
    <source>
        <dbReference type="PIRSR" id="PIRSR036492-1"/>
    </source>
</evidence>
<feature type="active site" evidence="4">
    <location>
        <position position="266"/>
    </location>
</feature>
<sequence length="523" mass="58568">MSLQYTPVDDIDEIVKLSKASFEERQAEISKFKNPRNHDLKLRLDTLKSLYYSVKDHEAEIIEALLNDFKRSKHETVVMELVVLYNSILQYIKKLPHWIKPEKIRESSALFMFSNVSVDRISLGSVLVISPFNYPVLLGLEPVAAAIAGGNSVVWKPSELVPNTSRLLGNIISCHVSSKWLKVVQGAVTETTRLIQNPNFDKIFYTGSTKVGAIVAQEAAKHLTPYTLELGGKSPVFITEHFSESNMRAALKRVFFGAFSNSGQTCVASDYVIVHESQIKKIKELAKGVLDEFWPILDKDTDYTCMVHEKAYESAKKKLECTDGTTVQPSNVAAELPKNCLPPTVVFDVGWDHALMKEENFAPFLPFVTYVDLDDAIAKVKKYHNNPLAMYIFSNNKHETERIMTQVKSGACMIGDTLVHVAAQNAPFGGIRQSGSGSYHGRWSYSAFTHERTVIRQPFWTELMNGVRNPPYTPTKPKMAQAFIEAKPGFNRDGSTKWDSKKLVVYTVSGALVALGTYRLAQS</sequence>
<evidence type="ECO:0000313" key="8">
    <source>
        <dbReference type="EMBL" id="CAR22483.1"/>
    </source>
</evidence>
<dbReference type="PROSITE" id="PS00070">
    <property type="entry name" value="ALDEHYDE_DEHYDR_CYS"/>
    <property type="match status" value="1"/>
</dbReference>
<dbReference type="EMBL" id="CU928168">
    <property type="protein sequence ID" value="CAR22483.1"/>
    <property type="molecule type" value="Genomic_DNA"/>
</dbReference>
<dbReference type="Gene3D" id="3.40.309.10">
    <property type="entry name" value="Aldehyde Dehydrogenase, Chain A, domain 2"/>
    <property type="match status" value="1"/>
</dbReference>
<dbReference type="HOGENOM" id="CLU_005391_3_1_1"/>
<evidence type="ECO:0000256" key="5">
    <source>
        <dbReference type="PROSITE-ProRule" id="PRU10007"/>
    </source>
</evidence>
<dbReference type="PROSITE" id="PS00687">
    <property type="entry name" value="ALDEHYDE_DEHYDR_GLU"/>
    <property type="match status" value="1"/>
</dbReference>
<organism evidence="8 9">
    <name type="scientific">Lachancea thermotolerans (strain ATCC 56472 / CBS 6340 / NRRL Y-8284)</name>
    <name type="common">Yeast</name>
    <name type="synonym">Kluyveromyces thermotolerans</name>
    <dbReference type="NCBI Taxonomy" id="559295"/>
    <lineage>
        <taxon>Eukaryota</taxon>
        <taxon>Fungi</taxon>
        <taxon>Dikarya</taxon>
        <taxon>Ascomycota</taxon>
        <taxon>Saccharomycotina</taxon>
        <taxon>Saccharomycetes</taxon>
        <taxon>Saccharomycetales</taxon>
        <taxon>Saccharomycetaceae</taxon>
        <taxon>Lachancea</taxon>
    </lineage>
</organism>
<feature type="domain" description="Aldehyde dehydrogenase" evidence="7">
    <location>
        <begin position="31"/>
        <end position="454"/>
    </location>
</feature>
<dbReference type="RefSeq" id="XP_002552921.1">
    <property type="nucleotide sequence ID" value="XM_002552875.1"/>
</dbReference>
<dbReference type="OrthoDB" id="440325at2759"/>
<dbReference type="Proteomes" id="UP000002036">
    <property type="component" value="Chromosome D"/>
</dbReference>
<dbReference type="InParanoid" id="C5DGE1"/>
<dbReference type="GO" id="GO:0005737">
    <property type="term" value="C:cytoplasm"/>
    <property type="evidence" value="ECO:0007669"/>
    <property type="project" value="TreeGrafter"/>
</dbReference>
<dbReference type="eggNOG" id="KOG2456">
    <property type="taxonomic scope" value="Eukaryota"/>
</dbReference>
<dbReference type="InterPro" id="IPR015590">
    <property type="entry name" value="Aldehyde_DH_dom"/>
</dbReference>
<evidence type="ECO:0000259" key="7">
    <source>
        <dbReference type="Pfam" id="PF00171"/>
    </source>
</evidence>
<evidence type="ECO:0000256" key="1">
    <source>
        <dbReference type="ARBA" id="ARBA00009986"/>
    </source>
</evidence>
<dbReference type="GO" id="GO:0006081">
    <property type="term" value="P:aldehyde metabolic process"/>
    <property type="evidence" value="ECO:0007669"/>
    <property type="project" value="InterPro"/>
</dbReference>
<dbReference type="PIRSF" id="PIRSF036492">
    <property type="entry name" value="ALDH"/>
    <property type="match status" value="1"/>
</dbReference>
<evidence type="ECO:0000313" key="9">
    <source>
        <dbReference type="Proteomes" id="UP000002036"/>
    </source>
</evidence>
<evidence type="ECO:0000256" key="2">
    <source>
        <dbReference type="ARBA" id="ARBA00023002"/>
    </source>
</evidence>
<dbReference type="PANTHER" id="PTHR43570">
    <property type="entry name" value="ALDEHYDE DEHYDROGENASE"/>
    <property type="match status" value="1"/>
</dbReference>
<comment type="similarity">
    <text evidence="1 3 6">Belongs to the aldehyde dehydrogenase family.</text>
</comment>
<dbReference type="InterPro" id="IPR029510">
    <property type="entry name" value="Ald_DH_CS_GLU"/>
</dbReference>
<dbReference type="KEGG" id="lth:KLTH0D04576g"/>
<dbReference type="SUPFAM" id="SSF53720">
    <property type="entry name" value="ALDH-like"/>
    <property type="match status" value="1"/>
</dbReference>
<protein>
    <recommendedName>
        <fullName evidence="3">Aldehyde dehydrogenase</fullName>
    </recommendedName>
</protein>
<dbReference type="GeneID" id="8295147"/>
<dbReference type="FunFam" id="3.40.605.10:FF:000004">
    <property type="entry name" value="Aldehyde dehydrogenase"/>
    <property type="match status" value="1"/>
</dbReference>
<evidence type="ECO:0000256" key="6">
    <source>
        <dbReference type="RuleBase" id="RU003345"/>
    </source>
</evidence>
<evidence type="ECO:0000256" key="3">
    <source>
        <dbReference type="PIRNR" id="PIRNR036492"/>
    </source>
</evidence>
<keyword evidence="2 3" id="KW-0560">Oxidoreductase</keyword>
<name>C5DGE1_LACTC</name>
<dbReference type="InterPro" id="IPR016161">
    <property type="entry name" value="Ald_DH/histidinol_DH"/>
</dbReference>
<gene>
    <name evidence="8" type="ordered locus">KLTH0D04576g</name>
</gene>
<dbReference type="Pfam" id="PF00171">
    <property type="entry name" value="Aldedh"/>
    <property type="match status" value="1"/>
</dbReference>